<evidence type="ECO:0000259" key="8">
    <source>
        <dbReference type="Pfam" id="PF18052"/>
    </source>
</evidence>
<keyword evidence="2" id="KW-0433">Leucine-rich repeat</keyword>
<dbReference type="Gene3D" id="1.10.10.10">
    <property type="entry name" value="Winged helix-like DNA-binding domain superfamily/Winged helix DNA-binding domain"/>
    <property type="match status" value="1"/>
</dbReference>
<dbReference type="SUPFAM" id="SSF52047">
    <property type="entry name" value="RNI-like"/>
    <property type="match status" value="1"/>
</dbReference>
<dbReference type="Pfam" id="PF18052">
    <property type="entry name" value="Rx_N"/>
    <property type="match status" value="1"/>
</dbReference>
<dbReference type="InterPro" id="IPR032675">
    <property type="entry name" value="LRR_dom_sf"/>
</dbReference>
<dbReference type="InterPro" id="IPR055414">
    <property type="entry name" value="LRR_R13L4/SHOC2-like"/>
</dbReference>
<feature type="domain" description="NB-ARC" evidence="7">
    <location>
        <begin position="122"/>
        <end position="263"/>
    </location>
</feature>
<dbReference type="Gene3D" id="1.20.5.4130">
    <property type="match status" value="1"/>
</dbReference>
<evidence type="ECO:0000256" key="3">
    <source>
        <dbReference type="ARBA" id="ARBA00022737"/>
    </source>
</evidence>
<dbReference type="PANTHER" id="PTHR23155">
    <property type="entry name" value="DISEASE RESISTANCE PROTEIN RP"/>
    <property type="match status" value="1"/>
</dbReference>
<dbReference type="Gene3D" id="3.80.10.10">
    <property type="entry name" value="Ribonuclease Inhibitor"/>
    <property type="match status" value="1"/>
</dbReference>
<evidence type="ECO:0000259" key="7">
    <source>
        <dbReference type="Pfam" id="PF00931"/>
    </source>
</evidence>
<dbReference type="InterPro" id="IPR044974">
    <property type="entry name" value="Disease_R_plants"/>
</dbReference>
<evidence type="ECO:0000256" key="6">
    <source>
        <dbReference type="ARBA" id="ARBA00023054"/>
    </source>
</evidence>
<dbReference type="EnsemblPlants" id="LPERR07G02050.1">
    <property type="protein sequence ID" value="LPERR07G02050.1"/>
    <property type="gene ID" value="LPERR07G02050"/>
</dbReference>
<keyword evidence="12" id="KW-1185">Reference proteome</keyword>
<dbReference type="PRINTS" id="PR00364">
    <property type="entry name" value="DISEASERSIST"/>
</dbReference>
<dbReference type="Pfam" id="PF23559">
    <property type="entry name" value="WHD_DRP"/>
    <property type="match status" value="1"/>
</dbReference>
<evidence type="ECO:0000259" key="9">
    <source>
        <dbReference type="Pfam" id="PF23559"/>
    </source>
</evidence>
<dbReference type="InterPro" id="IPR042197">
    <property type="entry name" value="Apaf_helical"/>
</dbReference>
<dbReference type="Gene3D" id="1.10.8.430">
    <property type="entry name" value="Helical domain of apoptotic protease-activating factors"/>
    <property type="match status" value="1"/>
</dbReference>
<accession>A0A0D9WV90</accession>
<keyword evidence="6" id="KW-0175">Coiled coil</keyword>
<reference evidence="12" key="2">
    <citation type="submission" date="2013-12" db="EMBL/GenBank/DDBJ databases">
        <authorList>
            <person name="Yu Y."/>
            <person name="Lee S."/>
            <person name="de Baynast K."/>
            <person name="Wissotski M."/>
            <person name="Liu L."/>
            <person name="Talag J."/>
            <person name="Goicoechea J."/>
            <person name="Angelova A."/>
            <person name="Jetty R."/>
            <person name="Kudrna D."/>
            <person name="Golser W."/>
            <person name="Rivera L."/>
            <person name="Zhang J."/>
            <person name="Wing R."/>
        </authorList>
    </citation>
    <scope>NUCLEOTIDE SEQUENCE</scope>
</reference>
<dbReference type="Pfam" id="PF23598">
    <property type="entry name" value="LRR_14"/>
    <property type="match status" value="1"/>
</dbReference>
<dbReference type="HOGENOM" id="CLU_000837_25_0_1"/>
<dbReference type="Gramene" id="LPERR07G02050.1">
    <property type="protein sequence ID" value="LPERR07G02050.1"/>
    <property type="gene ID" value="LPERR07G02050"/>
</dbReference>
<dbReference type="InterPro" id="IPR038005">
    <property type="entry name" value="RX-like_CC"/>
</dbReference>
<dbReference type="GO" id="GO:0042742">
    <property type="term" value="P:defense response to bacterium"/>
    <property type="evidence" value="ECO:0007669"/>
    <property type="project" value="UniProtKB-ARBA"/>
</dbReference>
<dbReference type="Proteomes" id="UP000032180">
    <property type="component" value="Chromosome 7"/>
</dbReference>
<reference evidence="11" key="3">
    <citation type="submission" date="2015-04" db="UniProtKB">
        <authorList>
            <consortium name="EnsemblPlants"/>
        </authorList>
    </citation>
    <scope>IDENTIFICATION</scope>
</reference>
<dbReference type="FunFam" id="1.10.10.10:FF:000322">
    <property type="entry name" value="Probable disease resistance protein At1g63360"/>
    <property type="match status" value="1"/>
</dbReference>
<dbReference type="Gene3D" id="3.40.50.300">
    <property type="entry name" value="P-loop containing nucleotide triphosphate hydrolases"/>
    <property type="match status" value="1"/>
</dbReference>
<dbReference type="STRING" id="77586.A0A0D9WV90"/>
<reference evidence="11 12" key="1">
    <citation type="submission" date="2012-08" db="EMBL/GenBank/DDBJ databases">
        <title>Oryza genome evolution.</title>
        <authorList>
            <person name="Wing R.A."/>
        </authorList>
    </citation>
    <scope>NUCLEOTIDE SEQUENCE</scope>
</reference>
<dbReference type="SUPFAM" id="SSF52540">
    <property type="entry name" value="P-loop containing nucleoside triphosphate hydrolases"/>
    <property type="match status" value="1"/>
</dbReference>
<dbReference type="eggNOG" id="KOG4658">
    <property type="taxonomic scope" value="Eukaryota"/>
</dbReference>
<keyword evidence="3" id="KW-0677">Repeat</keyword>
<evidence type="ECO:0008006" key="13">
    <source>
        <dbReference type="Google" id="ProtNLM"/>
    </source>
</evidence>
<proteinExistence type="inferred from homology"/>
<dbReference type="AlphaFoldDB" id="A0A0D9WV90"/>
<evidence type="ECO:0000256" key="2">
    <source>
        <dbReference type="ARBA" id="ARBA00022614"/>
    </source>
</evidence>
<evidence type="ECO:0000256" key="4">
    <source>
        <dbReference type="ARBA" id="ARBA00022741"/>
    </source>
</evidence>
<dbReference type="Pfam" id="PF00931">
    <property type="entry name" value="NB-ARC"/>
    <property type="match status" value="1"/>
</dbReference>
<feature type="domain" description="Disease resistance N-terminal" evidence="8">
    <location>
        <begin position="7"/>
        <end position="79"/>
    </location>
</feature>
<dbReference type="InterPro" id="IPR027417">
    <property type="entry name" value="P-loop_NTPase"/>
</dbReference>
<evidence type="ECO:0000256" key="5">
    <source>
        <dbReference type="ARBA" id="ARBA00022821"/>
    </source>
</evidence>
<dbReference type="GO" id="GO:0009626">
    <property type="term" value="P:plant-type hypersensitive response"/>
    <property type="evidence" value="ECO:0007669"/>
    <property type="project" value="UniProtKB-ARBA"/>
</dbReference>
<dbReference type="GO" id="GO:0002758">
    <property type="term" value="P:innate immune response-activating signaling pathway"/>
    <property type="evidence" value="ECO:0007669"/>
    <property type="project" value="UniProtKB-ARBA"/>
</dbReference>
<name>A0A0D9WV90_9ORYZ</name>
<dbReference type="CDD" id="cd14798">
    <property type="entry name" value="RX-CC_like"/>
    <property type="match status" value="1"/>
</dbReference>
<keyword evidence="4" id="KW-0547">Nucleotide-binding</keyword>
<dbReference type="GO" id="GO:0043531">
    <property type="term" value="F:ADP binding"/>
    <property type="evidence" value="ECO:0007669"/>
    <property type="project" value="InterPro"/>
</dbReference>
<evidence type="ECO:0000259" key="10">
    <source>
        <dbReference type="Pfam" id="PF23598"/>
    </source>
</evidence>
<comment type="similarity">
    <text evidence="1">Belongs to the disease resistance NB-LRR family.</text>
</comment>
<dbReference type="PANTHER" id="PTHR23155:SF1181">
    <property type="entry name" value="OS08G0170200 PROTEIN"/>
    <property type="match status" value="1"/>
</dbReference>
<dbReference type="InterPro" id="IPR058922">
    <property type="entry name" value="WHD_DRP"/>
</dbReference>
<dbReference type="InterPro" id="IPR041118">
    <property type="entry name" value="Rx_N"/>
</dbReference>
<dbReference type="InterPro" id="IPR002182">
    <property type="entry name" value="NB-ARC"/>
</dbReference>
<evidence type="ECO:0000313" key="11">
    <source>
        <dbReference type="EnsemblPlants" id="LPERR07G02050.1"/>
    </source>
</evidence>
<evidence type="ECO:0000313" key="12">
    <source>
        <dbReference type="Proteomes" id="UP000032180"/>
    </source>
</evidence>
<sequence>MELVTGAMGSLLPKLGELLKEEYHLQKKVRKKVESLSRELESMHAALRKVGEVPPDQLDEQVKIWALEVRDASYDVEDIEVADRRNRYKIDDIVAKYDARSTFDPRILDAYKVTKLVGIDEPRDKIIEMLSDEKTEVVSIVGTGGLGKTTLANAVYDKLIERYHCGASVPMGQHPDLKKIFKDILFDLDQGKYGDIHNRAWDERLLIAELRGFLKHKKYDSWQIIQCALGISCGSRIITTTRKLEVATKAGCVYRIEPLSDCNSKRLFYIRIFGGDGGCLDNHLDEMHDKIILKKCGGVSLAINTLASLLVGKPREAWPEVYSSIGFGHGDKDIVKNTEKILSFSYYDLPCHLKTCLLYLSIYPEDYFIRRQNLIWIWIAEGFVHEEPGMGLFEIGESCFNELMNRSLIIPVKGIYNIVGCRVHDMVLGLIRSISSGENFVVALDDDEKQQFSRIGNVRRLALQKIDDAEEQNPDQLAAKLKSMQELRSLIAIRCHVNKVKVSFSSFQVLRVLAIERCYSMEGYHLEQIRNLIHLRYLGLRDTPVGSLPQEIGDLKILQVLNLSGTGIEELPSSIGLLTQLVSLSADEKTRVPADWIRNLTSLQQLVVKDTSPDEESRRNFLKALGNLRELRKLAFDISVLDDGTRGALVESLRSMHKIQGIDMSGISSYGMSFNWENEYGDGGLFHSPHHLQYLRLKNLQFWSLPVWMNSLLLSNLCILHLNLHVIREQDMETLGRLPQLVML</sequence>
<evidence type="ECO:0000256" key="1">
    <source>
        <dbReference type="ARBA" id="ARBA00008894"/>
    </source>
</evidence>
<keyword evidence="5" id="KW-0611">Plant defense</keyword>
<feature type="domain" description="Disease resistance protein winged helix" evidence="9">
    <location>
        <begin position="362"/>
        <end position="431"/>
    </location>
</feature>
<feature type="domain" description="Disease resistance R13L4/SHOC-2-like LRR" evidence="10">
    <location>
        <begin position="487"/>
        <end position="744"/>
    </location>
</feature>
<protein>
    <recommendedName>
        <fullName evidence="13">Rx N-terminal domain-containing protein</fullName>
    </recommendedName>
</protein>
<dbReference type="InterPro" id="IPR036388">
    <property type="entry name" value="WH-like_DNA-bd_sf"/>
</dbReference>
<organism evidence="11 12">
    <name type="scientific">Leersia perrieri</name>
    <dbReference type="NCBI Taxonomy" id="77586"/>
    <lineage>
        <taxon>Eukaryota</taxon>
        <taxon>Viridiplantae</taxon>
        <taxon>Streptophyta</taxon>
        <taxon>Embryophyta</taxon>
        <taxon>Tracheophyta</taxon>
        <taxon>Spermatophyta</taxon>
        <taxon>Magnoliopsida</taxon>
        <taxon>Liliopsida</taxon>
        <taxon>Poales</taxon>
        <taxon>Poaceae</taxon>
        <taxon>BOP clade</taxon>
        <taxon>Oryzoideae</taxon>
        <taxon>Oryzeae</taxon>
        <taxon>Oryzinae</taxon>
        <taxon>Leersia</taxon>
    </lineage>
</organism>